<evidence type="ECO:0000256" key="3">
    <source>
        <dbReference type="ARBA" id="ARBA00023274"/>
    </source>
</evidence>
<keyword evidence="5" id="KW-1185">Reference proteome</keyword>
<evidence type="ECO:0008006" key="6">
    <source>
        <dbReference type="Google" id="ProtNLM"/>
    </source>
</evidence>
<evidence type="ECO:0000256" key="2">
    <source>
        <dbReference type="ARBA" id="ARBA00022980"/>
    </source>
</evidence>
<dbReference type="Proteomes" id="UP001152885">
    <property type="component" value="Unassembled WGS sequence"/>
</dbReference>
<dbReference type="InterPro" id="IPR038657">
    <property type="entry name" value="Ribosomal_bL19_sf"/>
</dbReference>
<keyword evidence="3" id="KW-0687">Ribonucleoprotein</keyword>
<protein>
    <recommendedName>
        <fullName evidence="6">Ribosomal protein L19</fullName>
    </recommendedName>
</protein>
<dbReference type="InterPro" id="IPR008991">
    <property type="entry name" value="Translation_prot_SH3-like_sf"/>
</dbReference>
<proteinExistence type="inferred from homology"/>
<dbReference type="PANTHER" id="PTHR15680">
    <property type="entry name" value="RIBOSOMAL PROTEIN L19"/>
    <property type="match status" value="1"/>
</dbReference>
<comment type="caution">
    <text evidence="4">The sequence shown here is derived from an EMBL/GenBank/DDBJ whole genome shotgun (WGS) entry which is preliminary data.</text>
</comment>
<gene>
    <name evidence="4" type="ORF">CANVERA_P4273</name>
</gene>
<accession>A0A9W4U1L2</accession>
<dbReference type="Gene3D" id="2.30.30.790">
    <property type="match status" value="1"/>
</dbReference>
<dbReference type="InterPro" id="IPR001857">
    <property type="entry name" value="Ribosomal_bL19"/>
</dbReference>
<dbReference type="AlphaFoldDB" id="A0A9W4U1L2"/>
<dbReference type="EMBL" id="CANTUO010000005">
    <property type="protein sequence ID" value="CAI5759761.1"/>
    <property type="molecule type" value="Genomic_DNA"/>
</dbReference>
<dbReference type="SUPFAM" id="SSF50104">
    <property type="entry name" value="Translation proteins SH3-like domain"/>
    <property type="match status" value="1"/>
</dbReference>
<reference evidence="4" key="1">
    <citation type="submission" date="2022-12" db="EMBL/GenBank/DDBJ databases">
        <authorList>
            <person name="Brejova B."/>
        </authorList>
    </citation>
    <scope>NUCLEOTIDE SEQUENCE</scope>
</reference>
<sequence length="173" mass="19962">MLKSSSPIIKSSIIQSIRGFRYLKKELPTVYEGLQPKRNGKPVMEYIHQQMLAQHDPLGTRTKLINRETGLRSGDIIKVTYNDRTEVIGSVLAIKRGNLNLGHNILIRTKLNKVGSEIRIPLFNPNIRNIEILHKPEKYLPRHKLYYIRGTNKDVGDVETFVKKLEAKKHDKK</sequence>
<dbReference type="GO" id="GO:0006412">
    <property type="term" value="P:translation"/>
    <property type="evidence" value="ECO:0007669"/>
    <property type="project" value="InterPro"/>
</dbReference>
<dbReference type="OrthoDB" id="432645at2759"/>
<organism evidence="4 5">
    <name type="scientific">Candida verbasci</name>
    <dbReference type="NCBI Taxonomy" id="1227364"/>
    <lineage>
        <taxon>Eukaryota</taxon>
        <taxon>Fungi</taxon>
        <taxon>Dikarya</taxon>
        <taxon>Ascomycota</taxon>
        <taxon>Saccharomycotina</taxon>
        <taxon>Pichiomycetes</taxon>
        <taxon>Debaryomycetaceae</taxon>
        <taxon>Candida/Lodderomyces clade</taxon>
        <taxon>Candida</taxon>
    </lineage>
</organism>
<name>A0A9W4U1L2_9ASCO</name>
<evidence type="ECO:0000313" key="5">
    <source>
        <dbReference type="Proteomes" id="UP001152885"/>
    </source>
</evidence>
<dbReference type="GO" id="GO:0003735">
    <property type="term" value="F:structural constituent of ribosome"/>
    <property type="evidence" value="ECO:0007669"/>
    <property type="project" value="InterPro"/>
</dbReference>
<dbReference type="GO" id="GO:0005762">
    <property type="term" value="C:mitochondrial large ribosomal subunit"/>
    <property type="evidence" value="ECO:0007669"/>
    <property type="project" value="TreeGrafter"/>
</dbReference>
<dbReference type="Pfam" id="PF01245">
    <property type="entry name" value="Ribosomal_L19"/>
    <property type="match status" value="1"/>
</dbReference>
<evidence type="ECO:0000313" key="4">
    <source>
        <dbReference type="EMBL" id="CAI5759761.1"/>
    </source>
</evidence>
<evidence type="ECO:0000256" key="1">
    <source>
        <dbReference type="ARBA" id="ARBA00005781"/>
    </source>
</evidence>
<keyword evidence="2" id="KW-0689">Ribosomal protein</keyword>
<dbReference type="PANTHER" id="PTHR15680:SF9">
    <property type="entry name" value="LARGE RIBOSOMAL SUBUNIT PROTEIN BL19M"/>
    <property type="match status" value="1"/>
</dbReference>
<comment type="similarity">
    <text evidence="1">Belongs to the bacterial ribosomal protein bL19 family.</text>
</comment>